<evidence type="ECO:0000313" key="3">
    <source>
        <dbReference type="Proteomes" id="UP001447188"/>
    </source>
</evidence>
<name>A0ABR3G5Z6_9PEZI</name>
<dbReference type="EMBL" id="JBBBZM010000281">
    <property type="protein sequence ID" value="KAL0631210.1"/>
    <property type="molecule type" value="Genomic_DNA"/>
</dbReference>
<feature type="compositionally biased region" description="Low complexity" evidence="1">
    <location>
        <begin position="34"/>
        <end position="49"/>
    </location>
</feature>
<reference evidence="2 3" key="1">
    <citation type="submission" date="2024-02" db="EMBL/GenBank/DDBJ databases">
        <title>Discinaceae phylogenomics.</title>
        <authorList>
            <person name="Dirks A.C."/>
            <person name="James T.Y."/>
        </authorList>
    </citation>
    <scope>NUCLEOTIDE SEQUENCE [LARGE SCALE GENOMIC DNA]</scope>
    <source>
        <strain evidence="2 3">ACD0624</strain>
    </source>
</reference>
<feature type="region of interest" description="Disordered" evidence="1">
    <location>
        <begin position="1"/>
        <end position="56"/>
    </location>
</feature>
<gene>
    <name evidence="2" type="ORF">Q9L58_009924</name>
</gene>
<organism evidence="2 3">
    <name type="scientific">Discina gigas</name>
    <dbReference type="NCBI Taxonomy" id="1032678"/>
    <lineage>
        <taxon>Eukaryota</taxon>
        <taxon>Fungi</taxon>
        <taxon>Dikarya</taxon>
        <taxon>Ascomycota</taxon>
        <taxon>Pezizomycotina</taxon>
        <taxon>Pezizomycetes</taxon>
        <taxon>Pezizales</taxon>
        <taxon>Discinaceae</taxon>
        <taxon>Discina</taxon>
    </lineage>
</organism>
<comment type="caution">
    <text evidence="2">The sequence shown here is derived from an EMBL/GenBank/DDBJ whole genome shotgun (WGS) entry which is preliminary data.</text>
</comment>
<keyword evidence="3" id="KW-1185">Reference proteome</keyword>
<dbReference type="Proteomes" id="UP001447188">
    <property type="component" value="Unassembled WGS sequence"/>
</dbReference>
<protein>
    <submittedName>
        <fullName evidence="2">Uncharacterized protein</fullName>
    </submittedName>
</protein>
<evidence type="ECO:0000313" key="2">
    <source>
        <dbReference type="EMBL" id="KAL0631210.1"/>
    </source>
</evidence>
<evidence type="ECO:0000256" key="1">
    <source>
        <dbReference type="SAM" id="MobiDB-lite"/>
    </source>
</evidence>
<sequence length="172" mass="19068">MSGFIPAEEDLTESSDSSPFWWECSSETDEDGDSSTSFSSFTSSTSSRGSDNDKKQYDTSHWLACQDQDNASLGCSSSDEDSYEASISSASSVCSDEDGKYFIEAEDEDEESFGEGEKYLVALGWWKVYRSGWWELSNGAKTHFEESYVDYRFATHLLSIPEEGEGDGVDSP</sequence>
<accession>A0ABR3G5Z6</accession>
<proteinExistence type="predicted"/>